<dbReference type="PROSITE" id="PS51683">
    <property type="entry name" value="SAM_OMT_II"/>
    <property type="match status" value="1"/>
</dbReference>
<reference evidence="7" key="1">
    <citation type="journal article" date="2019" name="Int. J. Syst. Evol. Microbiol.">
        <title>The Global Catalogue of Microorganisms (GCM) 10K type strain sequencing project: providing services to taxonomists for standard genome sequencing and annotation.</title>
        <authorList>
            <consortium name="The Broad Institute Genomics Platform"/>
            <consortium name="The Broad Institute Genome Sequencing Center for Infectious Disease"/>
            <person name="Wu L."/>
            <person name="Ma J."/>
        </authorList>
    </citation>
    <scope>NUCLEOTIDE SEQUENCE [LARGE SCALE GENOMIC DNA]</scope>
    <source>
        <strain evidence="7">CGMCC 4.7643</strain>
    </source>
</reference>
<evidence type="ECO:0000256" key="1">
    <source>
        <dbReference type="ARBA" id="ARBA00022603"/>
    </source>
</evidence>
<proteinExistence type="predicted"/>
<dbReference type="Gene3D" id="1.10.287.1350">
    <property type="match status" value="1"/>
</dbReference>
<sequence length="337" mass="35895">MNPPTTPPSILDMAELATPMAIRVAATLSLVDHAGSAGATAQRLAAACGAAEPALRRLLDHLVTVGVFDFDEESGRYRPTSLGAQMGEDSPEGVKPLLDINRAGGRAELAFVDLLETITTGAPAYPRRYGREFWADLDAEPHLRRSFDAQMNWRYRTQAAQIAERFGWGRFAEILDVGGGDGQVLEAILRAHPGVRGRVLDLPPTSAAAAERFAAAGLGDRAGAVPGSFFDPLPTGADAYLLSDILHDWDDEHAREILTGCRRAAAPEGTVVVIEAVRGRGVGTAMDLFMLMCFAGKERTFGELTALAEECGLILRGSAPVSDGRTALEFGVGRSPR</sequence>
<dbReference type="SUPFAM" id="SSF46785">
    <property type="entry name" value="Winged helix' DNA-binding domain"/>
    <property type="match status" value="1"/>
</dbReference>
<feature type="domain" description="O-methyltransferase C-terminal" evidence="4">
    <location>
        <begin position="112"/>
        <end position="312"/>
    </location>
</feature>
<gene>
    <name evidence="6" type="ORF">ACFSYJ_01495</name>
</gene>
<keyword evidence="3" id="KW-0949">S-adenosyl-L-methionine</keyword>
<dbReference type="InterPro" id="IPR012967">
    <property type="entry name" value="COMT_dimerisation"/>
</dbReference>
<accession>A0ABW5GDS4</accession>
<dbReference type="RefSeq" id="WP_345388394.1">
    <property type="nucleotide sequence ID" value="NZ_BAABHG010000003.1"/>
</dbReference>
<dbReference type="Proteomes" id="UP001597419">
    <property type="component" value="Unassembled WGS sequence"/>
</dbReference>
<dbReference type="InterPro" id="IPR016461">
    <property type="entry name" value="COMT-like"/>
</dbReference>
<feature type="domain" description="O-methyltransferase dimerisation" evidence="5">
    <location>
        <begin position="16"/>
        <end position="83"/>
    </location>
</feature>
<keyword evidence="7" id="KW-1185">Reference proteome</keyword>
<dbReference type="CDD" id="cd02440">
    <property type="entry name" value="AdoMet_MTases"/>
    <property type="match status" value="1"/>
</dbReference>
<dbReference type="Pfam" id="PF08100">
    <property type="entry name" value="Dimerisation"/>
    <property type="match status" value="1"/>
</dbReference>
<evidence type="ECO:0000313" key="7">
    <source>
        <dbReference type="Proteomes" id="UP001597419"/>
    </source>
</evidence>
<evidence type="ECO:0000259" key="5">
    <source>
        <dbReference type="Pfam" id="PF08100"/>
    </source>
</evidence>
<dbReference type="SUPFAM" id="SSF53335">
    <property type="entry name" value="S-adenosyl-L-methionine-dependent methyltransferases"/>
    <property type="match status" value="1"/>
</dbReference>
<dbReference type="GO" id="GO:0008168">
    <property type="term" value="F:methyltransferase activity"/>
    <property type="evidence" value="ECO:0007669"/>
    <property type="project" value="UniProtKB-KW"/>
</dbReference>
<dbReference type="InterPro" id="IPR029063">
    <property type="entry name" value="SAM-dependent_MTases_sf"/>
</dbReference>
<comment type="caution">
    <text evidence="6">The sequence shown here is derived from an EMBL/GenBank/DDBJ whole genome shotgun (WGS) entry which is preliminary data.</text>
</comment>
<evidence type="ECO:0000259" key="4">
    <source>
        <dbReference type="Pfam" id="PF00891"/>
    </source>
</evidence>
<dbReference type="Pfam" id="PF00891">
    <property type="entry name" value="Methyltransf_2"/>
    <property type="match status" value="1"/>
</dbReference>
<name>A0ABW5GDS4_9PSEU</name>
<evidence type="ECO:0000313" key="6">
    <source>
        <dbReference type="EMBL" id="MFD2457249.1"/>
    </source>
</evidence>
<dbReference type="InterPro" id="IPR036388">
    <property type="entry name" value="WH-like_DNA-bd_sf"/>
</dbReference>
<dbReference type="GO" id="GO:0032259">
    <property type="term" value="P:methylation"/>
    <property type="evidence" value="ECO:0007669"/>
    <property type="project" value="UniProtKB-KW"/>
</dbReference>
<dbReference type="InterPro" id="IPR001077">
    <property type="entry name" value="COMT_C"/>
</dbReference>
<dbReference type="InterPro" id="IPR036390">
    <property type="entry name" value="WH_DNA-bd_sf"/>
</dbReference>
<dbReference type="PANTHER" id="PTHR43712:SF2">
    <property type="entry name" value="O-METHYLTRANSFERASE CICE"/>
    <property type="match status" value="1"/>
</dbReference>
<dbReference type="EMBL" id="JBHUKU010000002">
    <property type="protein sequence ID" value="MFD2457249.1"/>
    <property type="molecule type" value="Genomic_DNA"/>
</dbReference>
<organism evidence="6 7">
    <name type="scientific">Amycolatopsis samaneae</name>
    <dbReference type="NCBI Taxonomy" id="664691"/>
    <lineage>
        <taxon>Bacteria</taxon>
        <taxon>Bacillati</taxon>
        <taxon>Actinomycetota</taxon>
        <taxon>Actinomycetes</taxon>
        <taxon>Pseudonocardiales</taxon>
        <taxon>Pseudonocardiaceae</taxon>
        <taxon>Amycolatopsis</taxon>
    </lineage>
</organism>
<evidence type="ECO:0000256" key="3">
    <source>
        <dbReference type="ARBA" id="ARBA00022691"/>
    </source>
</evidence>
<keyword evidence="2" id="KW-0808">Transferase</keyword>
<evidence type="ECO:0000256" key="2">
    <source>
        <dbReference type="ARBA" id="ARBA00022679"/>
    </source>
</evidence>
<dbReference type="Gene3D" id="3.40.50.150">
    <property type="entry name" value="Vaccinia Virus protein VP39"/>
    <property type="match status" value="1"/>
</dbReference>
<dbReference type="PANTHER" id="PTHR43712">
    <property type="entry name" value="PUTATIVE (AFU_ORTHOLOGUE AFUA_4G14580)-RELATED"/>
    <property type="match status" value="1"/>
</dbReference>
<keyword evidence="1 6" id="KW-0489">Methyltransferase</keyword>
<dbReference type="PIRSF" id="PIRSF005739">
    <property type="entry name" value="O-mtase"/>
    <property type="match status" value="1"/>
</dbReference>
<dbReference type="Gene3D" id="1.10.10.10">
    <property type="entry name" value="Winged helix-like DNA-binding domain superfamily/Winged helix DNA-binding domain"/>
    <property type="match status" value="1"/>
</dbReference>
<protein>
    <submittedName>
        <fullName evidence="6">Methyltransferase</fullName>
    </submittedName>
</protein>